<gene>
    <name evidence="9" type="ORF">JHL18_12700</name>
</gene>
<evidence type="ECO:0000256" key="5">
    <source>
        <dbReference type="ARBA" id="ARBA00022692"/>
    </source>
</evidence>
<feature type="transmembrane region" description="Helical" evidence="8">
    <location>
        <begin position="333"/>
        <end position="354"/>
    </location>
</feature>
<proteinExistence type="inferred from homology"/>
<keyword evidence="5 8" id="KW-0812">Transmembrane</keyword>
<dbReference type="Proteomes" id="UP000596739">
    <property type="component" value="Unassembled WGS sequence"/>
</dbReference>
<feature type="transmembrane region" description="Helical" evidence="8">
    <location>
        <begin position="37"/>
        <end position="57"/>
    </location>
</feature>
<comment type="similarity">
    <text evidence="2">Belongs to the amino acid-polyamine-organocation (APC) superfamily. Spore germination protein (SGP) (TC 2.A.3.9) family.</text>
</comment>
<feature type="transmembrane region" description="Helical" evidence="8">
    <location>
        <begin position="216"/>
        <end position="237"/>
    </location>
</feature>
<reference evidence="10" key="1">
    <citation type="submission" date="2021-01" db="EMBL/GenBank/DDBJ databases">
        <title>Genome public.</title>
        <authorList>
            <person name="Liu C."/>
            <person name="Sun Q."/>
        </authorList>
    </citation>
    <scope>NUCLEOTIDE SEQUENCE [LARGE SCALE GENOMIC DNA]</scope>
    <source>
        <strain evidence="10">YIM B02505</strain>
    </source>
</reference>
<feature type="transmembrane region" description="Helical" evidence="8">
    <location>
        <begin position="77"/>
        <end position="97"/>
    </location>
</feature>
<evidence type="ECO:0000313" key="10">
    <source>
        <dbReference type="Proteomes" id="UP000596739"/>
    </source>
</evidence>
<evidence type="ECO:0000256" key="7">
    <source>
        <dbReference type="ARBA" id="ARBA00023136"/>
    </source>
</evidence>
<dbReference type="InterPro" id="IPR004761">
    <property type="entry name" value="Spore_GerAB"/>
</dbReference>
<evidence type="ECO:0000256" key="4">
    <source>
        <dbReference type="ARBA" id="ARBA00022544"/>
    </source>
</evidence>
<evidence type="ECO:0000256" key="8">
    <source>
        <dbReference type="SAM" id="Phobius"/>
    </source>
</evidence>
<keyword evidence="6 8" id="KW-1133">Transmembrane helix</keyword>
<sequence length="365" mass="41240">MKIEKGVISSTQLMFLIIGLIQGSTLTIAFVNESTEQNTWIAVVVSFIIMCFLLLIYNKLFDKFPEKNIIEINDIIYGKYLGKIISVIYIYYFWLVIPSNIRILGDFFNSFLMQETDILVFIIVIGVACIYVVRKGLEVIANMVPMFAVITIIVAVSLSIMLVNEMDVKNLMPFLQLKAIEFIQGVNIIVAIPFGELIVFFMFYPSVKDKNNIRRYSFWGFYIGAGTLLLVSLRNILVLGSIGGLQVQASYQVAKIINIGEIITRMEVLIAALLLTNVFIKIAIFCYATSLSIAQIFNMGTYKHVVSPIMILSMLFSVTMFDSTMREYEFAANLYPIFGLIPQVVFPIISLIIAKAKNVKVEKFS</sequence>
<evidence type="ECO:0000256" key="1">
    <source>
        <dbReference type="ARBA" id="ARBA00004141"/>
    </source>
</evidence>
<feature type="transmembrane region" description="Helical" evidence="8">
    <location>
        <begin position="12"/>
        <end position="31"/>
    </location>
</feature>
<protein>
    <submittedName>
        <fullName evidence="9">Endospore germination permease</fullName>
    </submittedName>
</protein>
<feature type="transmembrane region" description="Helical" evidence="8">
    <location>
        <begin position="117"/>
        <end position="133"/>
    </location>
</feature>
<comment type="subcellular location">
    <subcellularLocation>
        <location evidence="1">Membrane</location>
        <topology evidence="1">Multi-pass membrane protein</topology>
    </subcellularLocation>
</comment>
<evidence type="ECO:0000256" key="3">
    <source>
        <dbReference type="ARBA" id="ARBA00022448"/>
    </source>
</evidence>
<dbReference type="EMBL" id="JAENHN010000037">
    <property type="protein sequence ID" value="MBK1811480.1"/>
    <property type="molecule type" value="Genomic_DNA"/>
</dbReference>
<dbReference type="RefSeq" id="WP_200269710.1">
    <property type="nucleotide sequence ID" value="NZ_JAENHN010000037.1"/>
</dbReference>
<accession>A0ABS1EQ61</accession>
<keyword evidence="10" id="KW-1185">Reference proteome</keyword>
<organism evidence="9 10">
    <name type="scientific">Clostridium yunnanense</name>
    <dbReference type="NCBI Taxonomy" id="2800325"/>
    <lineage>
        <taxon>Bacteria</taxon>
        <taxon>Bacillati</taxon>
        <taxon>Bacillota</taxon>
        <taxon>Clostridia</taxon>
        <taxon>Eubacteriales</taxon>
        <taxon>Clostridiaceae</taxon>
        <taxon>Clostridium</taxon>
    </lineage>
</organism>
<dbReference type="Pfam" id="PF03845">
    <property type="entry name" value="Spore_permease"/>
    <property type="match status" value="1"/>
</dbReference>
<dbReference type="PANTHER" id="PTHR34975">
    <property type="entry name" value="SPORE GERMINATION PROTEIN A2"/>
    <property type="match status" value="1"/>
</dbReference>
<keyword evidence="4" id="KW-0309">Germination</keyword>
<dbReference type="NCBIfam" id="TIGR00912">
    <property type="entry name" value="2A0309"/>
    <property type="match status" value="1"/>
</dbReference>
<feature type="transmembrane region" description="Helical" evidence="8">
    <location>
        <begin position="182"/>
        <end position="204"/>
    </location>
</feature>
<keyword evidence="7 8" id="KW-0472">Membrane</keyword>
<feature type="transmembrane region" description="Helical" evidence="8">
    <location>
        <begin position="140"/>
        <end position="162"/>
    </location>
</feature>
<evidence type="ECO:0000313" key="9">
    <source>
        <dbReference type="EMBL" id="MBK1811480.1"/>
    </source>
</evidence>
<evidence type="ECO:0000256" key="2">
    <source>
        <dbReference type="ARBA" id="ARBA00007998"/>
    </source>
</evidence>
<evidence type="ECO:0000256" key="6">
    <source>
        <dbReference type="ARBA" id="ARBA00022989"/>
    </source>
</evidence>
<name>A0ABS1EQ61_9CLOT</name>
<feature type="transmembrane region" description="Helical" evidence="8">
    <location>
        <begin position="301"/>
        <end position="321"/>
    </location>
</feature>
<comment type="caution">
    <text evidence="9">The sequence shown here is derived from an EMBL/GenBank/DDBJ whole genome shotgun (WGS) entry which is preliminary data.</text>
</comment>
<dbReference type="PANTHER" id="PTHR34975:SF2">
    <property type="entry name" value="SPORE GERMINATION PROTEIN A2"/>
    <property type="match status" value="1"/>
</dbReference>
<feature type="transmembrane region" description="Helical" evidence="8">
    <location>
        <begin position="268"/>
        <end position="289"/>
    </location>
</feature>
<keyword evidence="3" id="KW-0813">Transport</keyword>